<proteinExistence type="predicted"/>
<gene>
    <name evidence="2" type="ORF">PG991_007548</name>
</gene>
<dbReference type="PANTHER" id="PTHR37017:SF11">
    <property type="entry name" value="ESTERASE_LIPASE_THIOESTERASE DOMAIN-CONTAINING PROTEIN"/>
    <property type="match status" value="1"/>
</dbReference>
<dbReference type="PANTHER" id="PTHR37017">
    <property type="entry name" value="AB HYDROLASE-1 DOMAIN-CONTAINING PROTEIN-RELATED"/>
    <property type="match status" value="1"/>
</dbReference>
<dbReference type="Gene3D" id="3.40.50.1820">
    <property type="entry name" value="alpha/beta hydrolase"/>
    <property type="match status" value="1"/>
</dbReference>
<dbReference type="EMBL" id="JAQQWI010000010">
    <property type="protein sequence ID" value="KAK8018358.1"/>
    <property type="molecule type" value="Genomic_DNA"/>
</dbReference>
<sequence length="159" mass="17599">MLAAFAIPSHTSALDFIRAFGGMTPVARPGPDGWDVLVKDPLDAFYHDLAPEDADMWHRRLLRQSSATRTSAEGVYAGWKDDDEVPVWFVVTTQDRCIPSAFQERTVDMMNAERVAQKPVVRRLMDTGHSPMLSQPEETAGVIQEAVDTMVGGDLNIDP</sequence>
<evidence type="ECO:0000313" key="2">
    <source>
        <dbReference type="EMBL" id="KAK8018358.1"/>
    </source>
</evidence>
<organism evidence="2 3">
    <name type="scientific">Apiospora marii</name>
    <dbReference type="NCBI Taxonomy" id="335849"/>
    <lineage>
        <taxon>Eukaryota</taxon>
        <taxon>Fungi</taxon>
        <taxon>Dikarya</taxon>
        <taxon>Ascomycota</taxon>
        <taxon>Pezizomycotina</taxon>
        <taxon>Sordariomycetes</taxon>
        <taxon>Xylariomycetidae</taxon>
        <taxon>Amphisphaeriales</taxon>
        <taxon>Apiosporaceae</taxon>
        <taxon>Apiospora</taxon>
    </lineage>
</organism>
<reference evidence="2 3" key="1">
    <citation type="submission" date="2023-01" db="EMBL/GenBank/DDBJ databases">
        <title>Analysis of 21 Apiospora genomes using comparative genomics revels a genus with tremendous synthesis potential of carbohydrate active enzymes and secondary metabolites.</title>
        <authorList>
            <person name="Sorensen T."/>
        </authorList>
    </citation>
    <scope>NUCLEOTIDE SEQUENCE [LARGE SCALE GENOMIC DNA]</scope>
    <source>
        <strain evidence="2 3">CBS 20057</strain>
    </source>
</reference>
<dbReference type="Pfam" id="PF12697">
    <property type="entry name" value="Abhydrolase_6"/>
    <property type="match status" value="1"/>
</dbReference>
<dbReference type="Proteomes" id="UP001396898">
    <property type="component" value="Unassembled WGS sequence"/>
</dbReference>
<dbReference type="SUPFAM" id="SSF53474">
    <property type="entry name" value="alpha/beta-Hydrolases"/>
    <property type="match status" value="1"/>
</dbReference>
<dbReference type="InterPro" id="IPR052897">
    <property type="entry name" value="Sec-Metab_Biosynth_Hydrolase"/>
</dbReference>
<dbReference type="InterPro" id="IPR029058">
    <property type="entry name" value="AB_hydrolase_fold"/>
</dbReference>
<dbReference type="InterPro" id="IPR000073">
    <property type="entry name" value="AB_hydrolase_1"/>
</dbReference>
<comment type="caution">
    <text evidence="2">The sequence shown here is derived from an EMBL/GenBank/DDBJ whole genome shotgun (WGS) entry which is preliminary data.</text>
</comment>
<feature type="domain" description="AB hydrolase-1" evidence="1">
    <location>
        <begin position="13"/>
        <end position="140"/>
    </location>
</feature>
<evidence type="ECO:0000313" key="3">
    <source>
        <dbReference type="Proteomes" id="UP001396898"/>
    </source>
</evidence>
<name>A0ABR1RTS2_9PEZI</name>
<keyword evidence="3" id="KW-1185">Reference proteome</keyword>
<accession>A0ABR1RTS2</accession>
<evidence type="ECO:0000259" key="1">
    <source>
        <dbReference type="Pfam" id="PF12697"/>
    </source>
</evidence>
<protein>
    <recommendedName>
        <fullName evidence="1">AB hydrolase-1 domain-containing protein</fullName>
    </recommendedName>
</protein>